<sequence>MWVILTHIKLDRLWATPYLILSASNDHLPDFDGVASKPTRFPAPVFPPHPILALYDINVELVHEFSAELRLNGSMTFGEYASGPLHSQDPPE</sequence>
<reference evidence="3" key="2">
    <citation type="submission" date="2019-09" db="UniProtKB">
        <authorList>
            <consortium name="WormBaseParasite"/>
        </authorList>
    </citation>
    <scope>IDENTIFICATION</scope>
</reference>
<accession>A0A3P8FSU3</accession>
<reference evidence="1 2" key="1">
    <citation type="submission" date="2018-11" db="EMBL/GenBank/DDBJ databases">
        <authorList>
            <consortium name="Pathogen Informatics"/>
        </authorList>
    </citation>
    <scope>NUCLEOTIDE SEQUENCE [LARGE SCALE GENOMIC DNA]</scope>
</reference>
<dbReference type="AlphaFoldDB" id="A0A183GUY4"/>
<protein>
    <submittedName>
        <fullName evidence="1 3">Uncharacterized protein</fullName>
    </submittedName>
</protein>
<gene>
    <name evidence="1" type="ORF">HPBE_LOCUS26503</name>
</gene>
<proteinExistence type="predicted"/>
<accession>A0A183GUY4</accession>
<dbReference type="EMBL" id="UZAH01040116">
    <property type="protein sequence ID" value="VDP57925.1"/>
    <property type="molecule type" value="Genomic_DNA"/>
</dbReference>
<keyword evidence="2" id="KW-1185">Reference proteome</keyword>
<evidence type="ECO:0000313" key="2">
    <source>
        <dbReference type="Proteomes" id="UP000050761"/>
    </source>
</evidence>
<name>A0A183GUY4_HELPZ</name>
<dbReference type="WBParaSite" id="HPBE_0002650401-mRNA-1">
    <property type="protein sequence ID" value="HPBE_0002650401-mRNA-1"/>
    <property type="gene ID" value="HPBE_0002650401"/>
</dbReference>
<evidence type="ECO:0000313" key="3">
    <source>
        <dbReference type="WBParaSite" id="HPBE_0002650401-mRNA-1"/>
    </source>
</evidence>
<organism evidence="2 3">
    <name type="scientific">Heligmosomoides polygyrus</name>
    <name type="common">Parasitic roundworm</name>
    <dbReference type="NCBI Taxonomy" id="6339"/>
    <lineage>
        <taxon>Eukaryota</taxon>
        <taxon>Metazoa</taxon>
        <taxon>Ecdysozoa</taxon>
        <taxon>Nematoda</taxon>
        <taxon>Chromadorea</taxon>
        <taxon>Rhabditida</taxon>
        <taxon>Rhabditina</taxon>
        <taxon>Rhabditomorpha</taxon>
        <taxon>Strongyloidea</taxon>
        <taxon>Heligmosomidae</taxon>
        <taxon>Heligmosomoides</taxon>
    </lineage>
</organism>
<dbReference type="Proteomes" id="UP000050761">
    <property type="component" value="Unassembled WGS sequence"/>
</dbReference>
<evidence type="ECO:0000313" key="1">
    <source>
        <dbReference type="EMBL" id="VDP57925.1"/>
    </source>
</evidence>